<dbReference type="GO" id="GO:0005829">
    <property type="term" value="C:cytosol"/>
    <property type="evidence" value="ECO:0007669"/>
    <property type="project" value="TreeGrafter"/>
</dbReference>
<dbReference type="InterPro" id="IPR038020">
    <property type="entry name" value="MbtH-like_sf"/>
</dbReference>
<dbReference type="SMART" id="SM00923">
    <property type="entry name" value="MbtH"/>
    <property type="match status" value="1"/>
</dbReference>
<dbReference type="Proteomes" id="UP001152519">
    <property type="component" value="Unassembled WGS sequence"/>
</dbReference>
<dbReference type="SUPFAM" id="SSF160582">
    <property type="entry name" value="MbtH-like"/>
    <property type="match status" value="1"/>
</dbReference>
<evidence type="ECO:0000256" key="1">
    <source>
        <dbReference type="SAM" id="MobiDB-lite"/>
    </source>
</evidence>
<dbReference type="RefSeq" id="WP_308208334.1">
    <property type="nucleotide sequence ID" value="NZ_CAJSLV010000081.1"/>
</dbReference>
<comment type="caution">
    <text evidence="3">The sequence shown here is derived from an EMBL/GenBank/DDBJ whole genome shotgun (WGS) entry which is preliminary data.</text>
</comment>
<evidence type="ECO:0000259" key="2">
    <source>
        <dbReference type="SMART" id="SM00923"/>
    </source>
</evidence>
<keyword evidence="4" id="KW-1185">Reference proteome</keyword>
<dbReference type="GO" id="GO:0019290">
    <property type="term" value="P:siderophore biosynthetic process"/>
    <property type="evidence" value="ECO:0007669"/>
    <property type="project" value="TreeGrafter"/>
</dbReference>
<protein>
    <submittedName>
        <fullName evidence="3">MbtH domain-containing protein</fullName>
    </submittedName>
</protein>
<proteinExistence type="predicted"/>
<dbReference type="InterPro" id="IPR037407">
    <property type="entry name" value="MLP_fam"/>
</dbReference>
<name>A0A9W4GU99_9ACTN</name>
<dbReference type="EMBL" id="CAJSLV010000081">
    <property type="protein sequence ID" value="CAG6397088.1"/>
    <property type="molecule type" value="Genomic_DNA"/>
</dbReference>
<feature type="compositionally biased region" description="Basic and acidic residues" evidence="1">
    <location>
        <begin position="16"/>
        <end position="28"/>
    </location>
</feature>
<dbReference type="Gene3D" id="3.90.820.10">
    <property type="entry name" value="Structural Genomics, Unknown Function 30-nov-00 1gh9 Mol_id"/>
    <property type="match status" value="1"/>
</dbReference>
<gene>
    <name evidence="3" type="ORF">SCOCK_50137</name>
</gene>
<dbReference type="InterPro" id="IPR005153">
    <property type="entry name" value="MbtH-like_dom"/>
</dbReference>
<feature type="domain" description="MbtH-like" evidence="2">
    <location>
        <begin position="25"/>
        <end position="75"/>
    </location>
</feature>
<reference evidence="3" key="1">
    <citation type="submission" date="2021-05" db="EMBL/GenBank/DDBJ databases">
        <authorList>
            <person name="Arsene-Ploetze F."/>
        </authorList>
    </citation>
    <scope>NUCLEOTIDE SEQUENCE</scope>
    <source>
        <strain evidence="3">DSM 42138</strain>
    </source>
</reference>
<evidence type="ECO:0000313" key="4">
    <source>
        <dbReference type="Proteomes" id="UP001152519"/>
    </source>
</evidence>
<feature type="region of interest" description="Disordered" evidence="1">
    <location>
        <begin position="1"/>
        <end position="28"/>
    </location>
</feature>
<dbReference type="Pfam" id="PF03621">
    <property type="entry name" value="MbtH"/>
    <property type="match status" value="1"/>
</dbReference>
<organism evidence="3 4">
    <name type="scientific">Actinacidiphila cocklensis</name>
    <dbReference type="NCBI Taxonomy" id="887465"/>
    <lineage>
        <taxon>Bacteria</taxon>
        <taxon>Bacillati</taxon>
        <taxon>Actinomycetota</taxon>
        <taxon>Actinomycetes</taxon>
        <taxon>Kitasatosporales</taxon>
        <taxon>Streptomycetaceae</taxon>
        <taxon>Actinacidiphila</taxon>
    </lineage>
</organism>
<sequence>MNPAPAAPDTGGSANRRNEESTMAHPFDDPEAAYRVLVNGRQQHSMWPHDIAVPAGWTPVFGPDTRDACTGYVEAAWTDMRPPSVRAAR</sequence>
<accession>A0A9W4GU99</accession>
<evidence type="ECO:0000313" key="3">
    <source>
        <dbReference type="EMBL" id="CAG6397088.1"/>
    </source>
</evidence>
<dbReference type="PANTHER" id="PTHR38444">
    <property type="entry name" value="ENTEROBACTIN BIOSYNTHESIS PROTEIN YBDZ"/>
    <property type="match status" value="1"/>
</dbReference>
<dbReference type="AlphaFoldDB" id="A0A9W4GU99"/>
<dbReference type="PANTHER" id="PTHR38444:SF1">
    <property type="entry name" value="ENTEROBACTIN BIOSYNTHESIS PROTEIN YBDZ"/>
    <property type="match status" value="1"/>
</dbReference>